<evidence type="ECO:0000259" key="6">
    <source>
        <dbReference type="PROSITE" id="PS51186"/>
    </source>
</evidence>
<gene>
    <name evidence="7" type="ORF">A6D92_15015</name>
</gene>
<keyword evidence="4" id="KW-0012">Acyltransferase</keyword>
<evidence type="ECO:0000256" key="5">
    <source>
        <dbReference type="RuleBase" id="RU363094"/>
    </source>
</evidence>
<dbReference type="PANTHER" id="PTHR43420:SF44">
    <property type="entry name" value="ACETYLTRANSFERASE YPEA"/>
    <property type="match status" value="1"/>
</dbReference>
<keyword evidence="2 5" id="KW-0963">Cytoplasm</keyword>
<comment type="catalytic activity">
    <reaction evidence="5">
        <text>N-terminal L-alanyl-[ribosomal protein bS18] + acetyl-CoA = N-terminal N(alpha)-acetyl-L-alanyl-[ribosomal protein bS18] + CoA + H(+)</text>
        <dbReference type="Rhea" id="RHEA:43756"/>
        <dbReference type="Rhea" id="RHEA-COMP:10676"/>
        <dbReference type="Rhea" id="RHEA-COMP:10677"/>
        <dbReference type="ChEBI" id="CHEBI:15378"/>
        <dbReference type="ChEBI" id="CHEBI:57287"/>
        <dbReference type="ChEBI" id="CHEBI:57288"/>
        <dbReference type="ChEBI" id="CHEBI:64718"/>
        <dbReference type="ChEBI" id="CHEBI:83683"/>
        <dbReference type="EC" id="2.3.1.266"/>
    </reaction>
</comment>
<evidence type="ECO:0000256" key="1">
    <source>
        <dbReference type="ARBA" id="ARBA00005395"/>
    </source>
</evidence>
<dbReference type="AlphaFoldDB" id="A0A1Y2T2D0"/>
<dbReference type="PANTHER" id="PTHR43420">
    <property type="entry name" value="ACETYLTRANSFERASE"/>
    <property type="match status" value="1"/>
</dbReference>
<dbReference type="GO" id="GO:0005737">
    <property type="term" value="C:cytoplasm"/>
    <property type="evidence" value="ECO:0007669"/>
    <property type="project" value="UniProtKB-SubCell"/>
</dbReference>
<dbReference type="GO" id="GO:0008999">
    <property type="term" value="F:protein-N-terminal-alanine acetyltransferase activity"/>
    <property type="evidence" value="ECO:0007669"/>
    <property type="project" value="UniProtKB-EC"/>
</dbReference>
<reference evidence="8" key="1">
    <citation type="submission" date="2016-04" db="EMBL/GenBank/DDBJ databases">
        <authorList>
            <person name="Antunes L.P."/>
            <person name="Martins L.F."/>
            <person name="Pereira R.V."/>
            <person name="Thomas A.M."/>
            <person name="Barbosa D."/>
            <person name="Nascimento L."/>
            <person name="Silva G.M."/>
            <person name="Condomitti G.W."/>
            <person name="Digiampietri L.A."/>
            <person name="Lombardi K.C."/>
            <person name="Ramos P.L."/>
            <person name="Quaggio R.B."/>
            <person name="Oliveira J.C."/>
            <person name="Pascon R.C."/>
            <person name="Cruz J.B."/>
            <person name="Silva A.M."/>
            <person name="Setubal J.C."/>
        </authorList>
    </citation>
    <scope>NUCLEOTIDE SEQUENCE [LARGE SCALE GENOMIC DNA]</scope>
</reference>
<dbReference type="NCBIfam" id="TIGR01575">
    <property type="entry name" value="rimI"/>
    <property type="match status" value="1"/>
</dbReference>
<dbReference type="Proteomes" id="UP000194267">
    <property type="component" value="Unassembled WGS sequence"/>
</dbReference>
<organism evidence="7 8">
    <name type="scientific">Symbiobacterium thermophilum</name>
    <dbReference type="NCBI Taxonomy" id="2734"/>
    <lineage>
        <taxon>Bacteria</taxon>
        <taxon>Bacillati</taxon>
        <taxon>Bacillota</taxon>
        <taxon>Clostridia</taxon>
        <taxon>Eubacteriales</taxon>
        <taxon>Symbiobacteriaceae</taxon>
        <taxon>Symbiobacterium</taxon>
    </lineage>
</organism>
<dbReference type="EMBL" id="LWLV01001414">
    <property type="protein sequence ID" value="OTA40631.1"/>
    <property type="molecule type" value="Genomic_DNA"/>
</dbReference>
<name>A0A1Y2T2D0_SYMTR</name>
<comment type="similarity">
    <text evidence="1 5">Belongs to the acetyltransferase family. RimI subfamily.</text>
</comment>
<dbReference type="EC" id="2.3.1.266" evidence="5"/>
<comment type="caution">
    <text evidence="7">The sequence shown here is derived from an EMBL/GenBank/DDBJ whole genome shotgun (WGS) entry which is preliminary data.</text>
</comment>
<dbReference type="InterPro" id="IPR000182">
    <property type="entry name" value="GNAT_dom"/>
</dbReference>
<evidence type="ECO:0000256" key="2">
    <source>
        <dbReference type="ARBA" id="ARBA00022490"/>
    </source>
</evidence>
<proteinExistence type="inferred from homology"/>
<evidence type="ECO:0000256" key="4">
    <source>
        <dbReference type="ARBA" id="ARBA00023315"/>
    </source>
</evidence>
<dbReference type="CDD" id="cd04301">
    <property type="entry name" value="NAT_SF"/>
    <property type="match status" value="1"/>
</dbReference>
<sequence length="122" mass="13823">FESELLQRYTVYLVARAGDRVVGFAGMHVLWEMAHVTNVAVHPEFRGRGVGERLMRELIRIAYRRGAARMTLEVRVGNAPAQALYRKLGFVTEPGAVRKGYYTDTGEDAIIMWKEPLVEEAI</sequence>
<accession>A0A1Y2T2D0</accession>
<evidence type="ECO:0000256" key="3">
    <source>
        <dbReference type="ARBA" id="ARBA00022679"/>
    </source>
</evidence>
<protein>
    <recommendedName>
        <fullName evidence="5">[Ribosomal protein bS18]-alanine N-acetyltransferase</fullName>
        <ecNumber evidence="5">2.3.1.266</ecNumber>
    </recommendedName>
</protein>
<comment type="subcellular location">
    <subcellularLocation>
        <location evidence="5">Cytoplasm</location>
    </subcellularLocation>
</comment>
<dbReference type="Gene3D" id="3.40.630.30">
    <property type="match status" value="1"/>
</dbReference>
<comment type="function">
    <text evidence="5">Acetylates the N-terminal alanine of ribosomal protein bS18.</text>
</comment>
<feature type="non-terminal residue" evidence="7">
    <location>
        <position position="1"/>
    </location>
</feature>
<keyword evidence="3 7" id="KW-0808">Transferase</keyword>
<dbReference type="Pfam" id="PF00583">
    <property type="entry name" value="Acetyltransf_1"/>
    <property type="match status" value="1"/>
</dbReference>
<dbReference type="PROSITE" id="PS51186">
    <property type="entry name" value="GNAT"/>
    <property type="match status" value="1"/>
</dbReference>
<dbReference type="InterPro" id="IPR016181">
    <property type="entry name" value="Acyl_CoA_acyltransferase"/>
</dbReference>
<dbReference type="SUPFAM" id="SSF55729">
    <property type="entry name" value="Acyl-CoA N-acyltransferases (Nat)"/>
    <property type="match status" value="1"/>
</dbReference>
<evidence type="ECO:0000313" key="7">
    <source>
        <dbReference type="EMBL" id="OTA40631.1"/>
    </source>
</evidence>
<evidence type="ECO:0000313" key="8">
    <source>
        <dbReference type="Proteomes" id="UP000194267"/>
    </source>
</evidence>
<dbReference type="InterPro" id="IPR006464">
    <property type="entry name" value="AcTrfase_RimI/Ard1"/>
</dbReference>
<dbReference type="InterPro" id="IPR050680">
    <property type="entry name" value="YpeA/RimI_acetyltransf"/>
</dbReference>
<feature type="domain" description="N-acetyltransferase" evidence="6">
    <location>
        <begin position="1"/>
        <end position="117"/>
    </location>
</feature>